<name>A0A848J046_9BACT</name>
<dbReference type="Proteomes" id="UP000559010">
    <property type="component" value="Unassembled WGS sequence"/>
</dbReference>
<organism evidence="1 2">
    <name type="scientific">Marinigracilibium pacificum</name>
    <dbReference type="NCBI Taxonomy" id="2729599"/>
    <lineage>
        <taxon>Bacteria</taxon>
        <taxon>Pseudomonadati</taxon>
        <taxon>Bacteroidota</taxon>
        <taxon>Cytophagia</taxon>
        <taxon>Cytophagales</taxon>
        <taxon>Flammeovirgaceae</taxon>
        <taxon>Marinigracilibium</taxon>
    </lineage>
</organism>
<reference evidence="1 2" key="1">
    <citation type="submission" date="2020-04" db="EMBL/GenBank/DDBJ databases">
        <title>Flammeovirgaceae bacterium KN852 isolated from deep sea.</title>
        <authorList>
            <person name="Zhang D.-C."/>
        </authorList>
    </citation>
    <scope>NUCLEOTIDE SEQUENCE [LARGE SCALE GENOMIC DNA]</scope>
    <source>
        <strain evidence="1 2">KN852</strain>
    </source>
</reference>
<dbReference type="RefSeq" id="WP_169681299.1">
    <property type="nucleotide sequence ID" value="NZ_JABBNU010000006.1"/>
</dbReference>
<evidence type="ECO:0000313" key="2">
    <source>
        <dbReference type="Proteomes" id="UP000559010"/>
    </source>
</evidence>
<accession>A0A848J046</accession>
<gene>
    <name evidence="1" type="ORF">HH304_10835</name>
</gene>
<evidence type="ECO:0000313" key="1">
    <source>
        <dbReference type="EMBL" id="NMM48895.1"/>
    </source>
</evidence>
<comment type="caution">
    <text evidence="1">The sequence shown here is derived from an EMBL/GenBank/DDBJ whole genome shotgun (WGS) entry which is preliminary data.</text>
</comment>
<sequence length="59" mass="6683">MLYTIVSLQLAIKKVVNGVLSLGKWRDGPTPEDRLAYAIRILLDEDNYHVGIIDKKESL</sequence>
<protein>
    <submittedName>
        <fullName evidence="1">Uncharacterized protein</fullName>
    </submittedName>
</protein>
<keyword evidence="2" id="KW-1185">Reference proteome</keyword>
<dbReference type="EMBL" id="JABBNU010000006">
    <property type="protein sequence ID" value="NMM48895.1"/>
    <property type="molecule type" value="Genomic_DNA"/>
</dbReference>
<dbReference type="AlphaFoldDB" id="A0A848J046"/>
<proteinExistence type="predicted"/>